<proteinExistence type="predicted"/>
<protein>
    <recommendedName>
        <fullName evidence="2">HNH nuclease domain-containing protein</fullName>
    </recommendedName>
</protein>
<feature type="compositionally biased region" description="Basic residues" evidence="1">
    <location>
        <begin position="335"/>
        <end position="345"/>
    </location>
</feature>
<gene>
    <name evidence="3" type="ORF">C8A00DRAFT_44544</name>
</gene>
<evidence type="ECO:0000313" key="4">
    <source>
        <dbReference type="Proteomes" id="UP001302745"/>
    </source>
</evidence>
<dbReference type="EMBL" id="MU856976">
    <property type="protein sequence ID" value="KAK4152387.1"/>
    <property type="molecule type" value="Genomic_DNA"/>
</dbReference>
<evidence type="ECO:0000256" key="1">
    <source>
        <dbReference type="SAM" id="MobiDB-lite"/>
    </source>
</evidence>
<evidence type="ECO:0000259" key="2">
    <source>
        <dbReference type="Pfam" id="PF13391"/>
    </source>
</evidence>
<accession>A0AAN6VIW7</accession>
<name>A0AAN6VIW7_9PEZI</name>
<dbReference type="InterPro" id="IPR003615">
    <property type="entry name" value="HNH_nuc"/>
</dbReference>
<evidence type="ECO:0000313" key="3">
    <source>
        <dbReference type="EMBL" id="KAK4152387.1"/>
    </source>
</evidence>
<organism evidence="3 4">
    <name type="scientific">Chaetomidium leptoderma</name>
    <dbReference type="NCBI Taxonomy" id="669021"/>
    <lineage>
        <taxon>Eukaryota</taxon>
        <taxon>Fungi</taxon>
        <taxon>Dikarya</taxon>
        <taxon>Ascomycota</taxon>
        <taxon>Pezizomycotina</taxon>
        <taxon>Sordariomycetes</taxon>
        <taxon>Sordariomycetidae</taxon>
        <taxon>Sordariales</taxon>
        <taxon>Chaetomiaceae</taxon>
        <taxon>Chaetomidium</taxon>
    </lineage>
</organism>
<dbReference type="Proteomes" id="UP001302745">
    <property type="component" value="Unassembled WGS sequence"/>
</dbReference>
<dbReference type="Pfam" id="PF13391">
    <property type="entry name" value="HNH_2"/>
    <property type="match status" value="1"/>
</dbReference>
<feature type="domain" description="HNH nuclease" evidence="2">
    <location>
        <begin position="162"/>
        <end position="231"/>
    </location>
</feature>
<dbReference type="AlphaFoldDB" id="A0AAN6VIW7"/>
<reference evidence="3" key="1">
    <citation type="journal article" date="2023" name="Mol. Phylogenet. Evol.">
        <title>Genome-scale phylogeny and comparative genomics of the fungal order Sordariales.</title>
        <authorList>
            <person name="Hensen N."/>
            <person name="Bonometti L."/>
            <person name="Westerberg I."/>
            <person name="Brannstrom I.O."/>
            <person name="Guillou S."/>
            <person name="Cros-Aarteil S."/>
            <person name="Calhoun S."/>
            <person name="Haridas S."/>
            <person name="Kuo A."/>
            <person name="Mondo S."/>
            <person name="Pangilinan J."/>
            <person name="Riley R."/>
            <person name="LaButti K."/>
            <person name="Andreopoulos B."/>
            <person name="Lipzen A."/>
            <person name="Chen C."/>
            <person name="Yan M."/>
            <person name="Daum C."/>
            <person name="Ng V."/>
            <person name="Clum A."/>
            <person name="Steindorff A."/>
            <person name="Ohm R.A."/>
            <person name="Martin F."/>
            <person name="Silar P."/>
            <person name="Natvig D.O."/>
            <person name="Lalanne C."/>
            <person name="Gautier V."/>
            <person name="Ament-Velasquez S.L."/>
            <person name="Kruys A."/>
            <person name="Hutchinson M.I."/>
            <person name="Powell A.J."/>
            <person name="Barry K."/>
            <person name="Miller A.N."/>
            <person name="Grigoriev I.V."/>
            <person name="Debuchy R."/>
            <person name="Gladieux P."/>
            <person name="Hiltunen Thoren M."/>
            <person name="Johannesson H."/>
        </authorList>
    </citation>
    <scope>NUCLEOTIDE SEQUENCE</scope>
    <source>
        <strain evidence="3">CBS 538.74</strain>
    </source>
</reference>
<sequence length="431" mass="47787">MRSRPASNDPAAIPASLITSASQPDIDFVHPGYDGDFTSATFLSLPRLDDGGVCFDTALAACGLIACNQWSGFFSTDKPGQSRVDRPSDGILRDHPYYYFHLPTSSDPPFPSPSPSPPYPIIPRFSDWSFPHHDLPAHWTRLQLQTNTNIQPMVVGQRAGFCVATNYSHGVDVAHCVPSNEREWWDLNQMDRYGRPSALLFSTQPQDAPANLVPLRSDFHRVFDERHLCFVPKEVEDGEPPQIQTRLLIHVVVPSSNGQVAGLWHNRALHALPPGLSKECLFARFAYTILSPSVFSSSFLSGATVARRLCTRDPETQIPGVRMEGPANCRRIMRTARSRSPRKRSAPPTGNGDDDGWGDHRGCGDSGYYEKGAPFDSPPSGLLAQFGPDPTYAMAEEEEEEEEGRGRKRAFEVEDEEVEGSQPSKPRRQRS</sequence>
<feature type="region of interest" description="Disordered" evidence="1">
    <location>
        <begin position="335"/>
        <end position="431"/>
    </location>
</feature>
<comment type="caution">
    <text evidence="3">The sequence shown here is derived from an EMBL/GenBank/DDBJ whole genome shotgun (WGS) entry which is preliminary data.</text>
</comment>
<reference evidence="3" key="2">
    <citation type="submission" date="2023-05" db="EMBL/GenBank/DDBJ databases">
        <authorList>
            <consortium name="Lawrence Berkeley National Laboratory"/>
            <person name="Steindorff A."/>
            <person name="Hensen N."/>
            <person name="Bonometti L."/>
            <person name="Westerberg I."/>
            <person name="Brannstrom I.O."/>
            <person name="Guillou S."/>
            <person name="Cros-Aarteil S."/>
            <person name="Calhoun S."/>
            <person name="Haridas S."/>
            <person name="Kuo A."/>
            <person name="Mondo S."/>
            <person name="Pangilinan J."/>
            <person name="Riley R."/>
            <person name="Labutti K."/>
            <person name="Andreopoulos B."/>
            <person name="Lipzen A."/>
            <person name="Chen C."/>
            <person name="Yanf M."/>
            <person name="Daum C."/>
            <person name="Ng V."/>
            <person name="Clum A."/>
            <person name="Ohm R."/>
            <person name="Martin F."/>
            <person name="Silar P."/>
            <person name="Natvig D."/>
            <person name="Lalanne C."/>
            <person name="Gautier V."/>
            <person name="Ament-Velasquez S.L."/>
            <person name="Kruys A."/>
            <person name="Hutchinson M.I."/>
            <person name="Powell A.J."/>
            <person name="Barry K."/>
            <person name="Miller A.N."/>
            <person name="Grigoriev I.V."/>
            <person name="Debuchy R."/>
            <person name="Gladieux P."/>
            <person name="Thoren M.H."/>
            <person name="Johannesson H."/>
        </authorList>
    </citation>
    <scope>NUCLEOTIDE SEQUENCE</scope>
    <source>
        <strain evidence="3">CBS 538.74</strain>
    </source>
</reference>
<keyword evidence="4" id="KW-1185">Reference proteome</keyword>